<dbReference type="eggNOG" id="COG1373">
    <property type="taxonomic scope" value="Bacteria"/>
</dbReference>
<dbReference type="PANTHER" id="PTHR33295:SF18">
    <property type="entry name" value="AAA+ ATPASE DOMAIN-CONTAINING PROTEIN"/>
    <property type="match status" value="1"/>
</dbReference>
<feature type="domain" description="AAA" evidence="1">
    <location>
        <begin position="60"/>
        <end position="202"/>
    </location>
</feature>
<evidence type="ECO:0000313" key="3">
    <source>
        <dbReference type="Proteomes" id="UP000183376"/>
    </source>
</evidence>
<proteinExistence type="predicted"/>
<accession>A0A1G9ZJU8</accession>
<dbReference type="Pfam" id="PF13173">
    <property type="entry name" value="AAA_14"/>
    <property type="match status" value="1"/>
</dbReference>
<dbReference type="InterPro" id="IPR041682">
    <property type="entry name" value="AAA_14"/>
</dbReference>
<evidence type="ECO:0000313" key="2">
    <source>
        <dbReference type="EMBL" id="SDN21574.1"/>
    </source>
</evidence>
<keyword evidence="3" id="KW-1185">Reference proteome</keyword>
<gene>
    <name evidence="2" type="ORF">SAMN04489726_5550</name>
</gene>
<dbReference type="Proteomes" id="UP000183376">
    <property type="component" value="Chromosome I"/>
</dbReference>
<name>A0A1G9ZJU8_ALLAB</name>
<organism evidence="2 3">
    <name type="scientific">Allokutzneria albata</name>
    <name type="common">Kibdelosporangium albatum</name>
    <dbReference type="NCBI Taxonomy" id="211114"/>
    <lineage>
        <taxon>Bacteria</taxon>
        <taxon>Bacillati</taxon>
        <taxon>Actinomycetota</taxon>
        <taxon>Actinomycetes</taxon>
        <taxon>Pseudonocardiales</taxon>
        <taxon>Pseudonocardiaceae</taxon>
        <taxon>Allokutzneria</taxon>
    </lineage>
</organism>
<dbReference type="STRING" id="211114.SAMN04489726_5550"/>
<reference evidence="2 3" key="1">
    <citation type="submission" date="2016-10" db="EMBL/GenBank/DDBJ databases">
        <authorList>
            <person name="de Groot N.N."/>
        </authorList>
    </citation>
    <scope>NUCLEOTIDE SEQUENCE [LARGE SCALE GENOMIC DNA]</scope>
    <source>
        <strain evidence="2 3">DSM 44149</strain>
    </source>
</reference>
<dbReference type="AlphaFoldDB" id="A0A1G9ZJU8"/>
<dbReference type="PANTHER" id="PTHR33295">
    <property type="entry name" value="ATPASE"/>
    <property type="match status" value="1"/>
</dbReference>
<dbReference type="RefSeq" id="WP_030429959.1">
    <property type="nucleotide sequence ID" value="NZ_JOEF01000009.1"/>
</dbReference>
<evidence type="ECO:0000259" key="1">
    <source>
        <dbReference type="Pfam" id="PF13173"/>
    </source>
</evidence>
<sequence>MRDDEIRARLREVNPWWRASSGGDPLGWVASDRVLRDRDRYDLGYRSSVLDDIANGPVDDKLVVLRGPRRVGKSVALKDTVVTLCGRDDVDPRQVIYLPADGMQARHLRRTFVLGRELTRSVDHARPRPRMWLLDEVTGIDDWTAVLKYQRDNTPVGDDTVVCTGSSWSDTGDVERDLLAGRAGATAQRRTRLLFPMRFRDVLAATRPELGRPAPIAPWQLQGPMAKKLATELELSTDDLDLAWQSYLTSGGFPRAVAEHTRDGMVSQSFLEDLAAWLHRDVDHDASPDSISKLLAEIQHRSTSPLNRRSTAEHLGYPNAQTFDVRLNRLTRSFAGLWCHQITDTGARISGSQSKFYLTDPVLGWLGHRLRAGLPEPSMTALTESTLATAMALAIDDAQPGRWTSADTIGYVRTGSGNEVDLGPVPVPTRGVEQQTTPVEAKWVSHGWRTEARVIEAKYGRGIVATKDITDFENPSWAIPVPVLALMLT</sequence>
<dbReference type="EMBL" id="LT629701">
    <property type="protein sequence ID" value="SDN21574.1"/>
    <property type="molecule type" value="Genomic_DNA"/>
</dbReference>
<protein>
    <recommendedName>
        <fullName evidence="1">AAA domain-containing protein</fullName>
    </recommendedName>
</protein>